<evidence type="ECO:0000256" key="1">
    <source>
        <dbReference type="SAM" id="MobiDB-lite"/>
    </source>
</evidence>
<dbReference type="EMBL" id="LSRX01001405">
    <property type="protein sequence ID" value="OLP80196.1"/>
    <property type="molecule type" value="Genomic_DNA"/>
</dbReference>
<dbReference type="GO" id="GO:0003676">
    <property type="term" value="F:nucleic acid binding"/>
    <property type="evidence" value="ECO:0007669"/>
    <property type="project" value="InterPro"/>
</dbReference>
<dbReference type="AlphaFoldDB" id="A0A1Q9CBA5"/>
<dbReference type="Pfam" id="PF07727">
    <property type="entry name" value="RVT_2"/>
    <property type="match status" value="1"/>
</dbReference>
<dbReference type="InterPro" id="IPR013103">
    <property type="entry name" value="RVT_2"/>
</dbReference>
<gene>
    <name evidence="3" type="primary">GIP</name>
    <name evidence="3" type="ORF">AK812_SmicGene39425</name>
</gene>
<sequence length="997" mass="112898">MAPVSGVVTDGLLDPAGAFRSAALEEWCDRHQIHLDIVPGEAHWKIGTVENAVKGVKEVMQKLCEHEPELSPQEALAEAVVVFNQKDLIRGFSPTQHILGQSPDSTGRFTPGSEQPPPGCLVENPEGEFERSVQRRLEAEKCLLEWQARQRLNRARNSRHRPCYDYEPGELVFYWRTQDANKGRRQPGGKHGRFLGPARVLATESRKGPGGETRPGGAIWLVKGRSLLKCSPEQLRRASPREELVESLATAHGDHTPWTFHSVAEQIGGGRFEDLSSHRPDLQEWRRAQEVEEEVPPSRFRIRQKRPAERPLEPSETADDPEELPEARTNPAARQRARLQEPRGENEMAWWNTIPEDHWPSQRAGYWNDQTAAVAIEISFPDTNRGCQKAFNDLGSYFVGSMKRRAVELSEKRMSAEEKESFNSAKAVEVKNFVASQAFEILPDHLKPDASQAIGMRWILTWKLKEDGSRKAKARAVLLGYQDGSYEHRATTSPVMTRQTRQLMLQMCAWRRWRVQKGDVTGAFLQSRQYPDKLYCIPCPEICRALNIAEGSITRVRKACYGLVDAPLEWYRSVDEFLSQLGFRRLWSDACCWVLREGGELRGMVSGHVDDFLFGGKDGDALWEGKVQAIKEKFKWGDWESKRFTQCGVIVEQTAEGFELSQPSYLENLHEIGVNATRRKDTSQPTNDREKSQLRALLGGISWHAQQVAPYLAAEVGLLLTEVTRSSVDTILRANMLLAYAKSKQSYRMKIHAYKEDQELVLITWVDAANGNRIDGGSTQGIFLGMSTRELMEGKVQPVSPIAWHSQRIDRTCRSPGSAEAQAAVNGEDHLYAARYQWSEMLYGMEQLREPDRLVRKVKGCIVTDSRNVYDKLETEVMVVKGAEKRTSLELLALKEAQMNSGVVLRWVHSEAQLANTLTKSGAPREYELYHRMNHSWRLVEDEKMMSARRRKELGLRPLEQALHPLLTGDSRHAALQRIKGDACGIWALAATADWKS</sequence>
<dbReference type="Proteomes" id="UP000186817">
    <property type="component" value="Unassembled WGS sequence"/>
</dbReference>
<dbReference type="InterPro" id="IPR036397">
    <property type="entry name" value="RNaseH_sf"/>
</dbReference>
<evidence type="ECO:0000313" key="4">
    <source>
        <dbReference type="Proteomes" id="UP000186817"/>
    </source>
</evidence>
<feature type="domain" description="Integrase catalytic" evidence="2">
    <location>
        <begin position="1"/>
        <end position="111"/>
    </location>
</feature>
<proteinExistence type="predicted"/>
<dbReference type="PROSITE" id="PS50994">
    <property type="entry name" value="INTEGRASE"/>
    <property type="match status" value="1"/>
</dbReference>
<keyword evidence="4" id="KW-1185">Reference proteome</keyword>
<feature type="region of interest" description="Disordered" evidence="1">
    <location>
        <begin position="94"/>
        <end position="127"/>
    </location>
</feature>
<dbReference type="GO" id="GO:0015074">
    <property type="term" value="P:DNA integration"/>
    <property type="evidence" value="ECO:0007669"/>
    <property type="project" value="InterPro"/>
</dbReference>
<dbReference type="InterPro" id="IPR001584">
    <property type="entry name" value="Integrase_cat-core"/>
</dbReference>
<dbReference type="OrthoDB" id="438000at2759"/>
<evidence type="ECO:0000259" key="2">
    <source>
        <dbReference type="PROSITE" id="PS50994"/>
    </source>
</evidence>
<evidence type="ECO:0000313" key="3">
    <source>
        <dbReference type="EMBL" id="OLP80196.1"/>
    </source>
</evidence>
<comment type="caution">
    <text evidence="3">The sequence shown here is derived from an EMBL/GenBank/DDBJ whole genome shotgun (WGS) entry which is preliminary data.</text>
</comment>
<name>A0A1Q9CBA5_SYMMI</name>
<feature type="region of interest" description="Disordered" evidence="1">
    <location>
        <begin position="287"/>
        <end position="344"/>
    </location>
</feature>
<reference evidence="3 4" key="1">
    <citation type="submission" date="2016-02" db="EMBL/GenBank/DDBJ databases">
        <title>Genome analysis of coral dinoflagellate symbionts highlights evolutionary adaptations to a symbiotic lifestyle.</title>
        <authorList>
            <person name="Aranda M."/>
            <person name="Li Y."/>
            <person name="Liew Y.J."/>
            <person name="Baumgarten S."/>
            <person name="Simakov O."/>
            <person name="Wilson M."/>
            <person name="Piel J."/>
            <person name="Ashoor H."/>
            <person name="Bougouffa S."/>
            <person name="Bajic V.B."/>
            <person name="Ryu T."/>
            <person name="Ravasi T."/>
            <person name="Bayer T."/>
            <person name="Micklem G."/>
            <person name="Kim H."/>
            <person name="Bhak J."/>
            <person name="Lajeunesse T.C."/>
            <person name="Voolstra C.R."/>
        </authorList>
    </citation>
    <scope>NUCLEOTIDE SEQUENCE [LARGE SCALE GENOMIC DNA]</scope>
    <source>
        <strain evidence="3 4">CCMP2467</strain>
    </source>
</reference>
<dbReference type="Gene3D" id="3.30.420.10">
    <property type="entry name" value="Ribonuclease H-like superfamily/Ribonuclease H"/>
    <property type="match status" value="1"/>
</dbReference>
<feature type="compositionally biased region" description="Polar residues" evidence="1">
    <location>
        <begin position="94"/>
        <end position="108"/>
    </location>
</feature>
<organism evidence="3 4">
    <name type="scientific">Symbiodinium microadriaticum</name>
    <name type="common">Dinoflagellate</name>
    <name type="synonym">Zooxanthella microadriatica</name>
    <dbReference type="NCBI Taxonomy" id="2951"/>
    <lineage>
        <taxon>Eukaryota</taxon>
        <taxon>Sar</taxon>
        <taxon>Alveolata</taxon>
        <taxon>Dinophyceae</taxon>
        <taxon>Suessiales</taxon>
        <taxon>Symbiodiniaceae</taxon>
        <taxon>Symbiodinium</taxon>
    </lineage>
</organism>
<accession>A0A1Q9CBA5</accession>
<protein>
    <submittedName>
        <fullName evidence="3">Copia protein</fullName>
    </submittedName>
</protein>